<dbReference type="Proteomes" id="UP000190774">
    <property type="component" value="Unassembled WGS sequence"/>
</dbReference>
<accession>A0A1T4Z4Y8</accession>
<proteinExistence type="predicted"/>
<evidence type="ECO:0008006" key="4">
    <source>
        <dbReference type="Google" id="ProtNLM"/>
    </source>
</evidence>
<name>A0A1T4Z4Y8_9BACT</name>
<dbReference type="SUPFAM" id="SSF51445">
    <property type="entry name" value="(Trans)glycosidases"/>
    <property type="match status" value="1"/>
</dbReference>
<organism evidence="2 3">
    <name type="scientific">Prosthecobacter debontii</name>
    <dbReference type="NCBI Taxonomy" id="48467"/>
    <lineage>
        <taxon>Bacteria</taxon>
        <taxon>Pseudomonadati</taxon>
        <taxon>Verrucomicrobiota</taxon>
        <taxon>Verrucomicrobiia</taxon>
        <taxon>Verrucomicrobiales</taxon>
        <taxon>Verrucomicrobiaceae</taxon>
        <taxon>Prosthecobacter</taxon>
    </lineage>
</organism>
<feature type="signal peptide" evidence="1">
    <location>
        <begin position="1"/>
        <end position="43"/>
    </location>
</feature>
<dbReference type="EMBL" id="FUYE01000033">
    <property type="protein sequence ID" value="SKB09064.1"/>
    <property type="molecule type" value="Genomic_DNA"/>
</dbReference>
<evidence type="ECO:0000313" key="3">
    <source>
        <dbReference type="Proteomes" id="UP000190774"/>
    </source>
</evidence>
<sequence>MGGVSVLHGLRRPDYPAPQTPTDPMRPLLFLLALTLASPALQAATTVSITGGDFFIHGKPTYEGRVWQGQRIEGLLLNSRMVQASFDDRNPATVEQWAYPDTKQWDAERNTTEFIAQMPVWRAHGLLAITLNLQGGSPYGYSKDQPWHNSAINPDGTLDPAYLARIGRVIEKADELGMAVILGYFYFGQDERVKDEAAVIRAVEAVTRWILDQGWQHVLVEINNEANIKKYDHAILKADRVHELIQRVQAVQKDGRRLLVSTSFGGGAVPSPGVIECADFLLIHGNGVKGPEAMQKFITRVKTAAAGKSYPIVINEDDHFDFDQPNNNFTSAIKEHVSWGYFDYRMKGEGYEEGYQSVPVNWGLSSARKRGFFTLLKQITGTP</sequence>
<gene>
    <name evidence="2" type="ORF">SAMN02745166_05086</name>
</gene>
<dbReference type="Gene3D" id="3.20.20.80">
    <property type="entry name" value="Glycosidases"/>
    <property type="match status" value="1"/>
</dbReference>
<evidence type="ECO:0000313" key="2">
    <source>
        <dbReference type="EMBL" id="SKB09064.1"/>
    </source>
</evidence>
<dbReference type="AlphaFoldDB" id="A0A1T4Z4Y8"/>
<keyword evidence="1" id="KW-0732">Signal</keyword>
<protein>
    <recommendedName>
        <fullName evidence="4">Cellulase (Glycosyl hydrolase family 5)</fullName>
    </recommendedName>
</protein>
<reference evidence="3" key="1">
    <citation type="submission" date="2017-02" db="EMBL/GenBank/DDBJ databases">
        <authorList>
            <person name="Varghese N."/>
            <person name="Submissions S."/>
        </authorList>
    </citation>
    <scope>NUCLEOTIDE SEQUENCE [LARGE SCALE GENOMIC DNA]</scope>
    <source>
        <strain evidence="3">ATCC 700200</strain>
    </source>
</reference>
<keyword evidence="3" id="KW-1185">Reference proteome</keyword>
<feature type="chain" id="PRO_5012323598" description="Cellulase (Glycosyl hydrolase family 5)" evidence="1">
    <location>
        <begin position="44"/>
        <end position="383"/>
    </location>
</feature>
<evidence type="ECO:0000256" key="1">
    <source>
        <dbReference type="SAM" id="SignalP"/>
    </source>
</evidence>
<dbReference type="InterPro" id="IPR017853">
    <property type="entry name" value="GH"/>
</dbReference>